<keyword evidence="4" id="KW-1185">Reference proteome</keyword>
<name>R7QUU0_CHOCR</name>
<dbReference type="RefSeq" id="XP_005711717.1">
    <property type="nucleotide sequence ID" value="XM_005711660.1"/>
</dbReference>
<evidence type="ECO:0000313" key="3">
    <source>
        <dbReference type="EMBL" id="CDF41423.1"/>
    </source>
</evidence>
<dbReference type="AlphaFoldDB" id="R7QUU0"/>
<dbReference type="GeneID" id="17319441"/>
<dbReference type="PhylomeDB" id="R7QUU0"/>
<gene>
    <name evidence="3" type="ORF">CHC_T00008004001</name>
</gene>
<dbReference type="Proteomes" id="UP000012073">
    <property type="component" value="Unassembled WGS sequence"/>
</dbReference>
<keyword evidence="2" id="KW-0560">Oxidoreductase</keyword>
<reference evidence="4" key="1">
    <citation type="journal article" date="2013" name="Proc. Natl. Acad. Sci. U.S.A.">
        <title>Genome structure and metabolic features in the red seaweed Chondrus crispus shed light on evolution of the Archaeplastida.</title>
        <authorList>
            <person name="Collen J."/>
            <person name="Porcel B."/>
            <person name="Carre W."/>
            <person name="Ball S.G."/>
            <person name="Chaparro C."/>
            <person name="Tonon T."/>
            <person name="Barbeyron T."/>
            <person name="Michel G."/>
            <person name="Noel B."/>
            <person name="Valentin K."/>
            <person name="Elias M."/>
            <person name="Artiguenave F."/>
            <person name="Arun A."/>
            <person name="Aury J.M."/>
            <person name="Barbosa-Neto J.F."/>
            <person name="Bothwell J.H."/>
            <person name="Bouget F.Y."/>
            <person name="Brillet L."/>
            <person name="Cabello-Hurtado F."/>
            <person name="Capella-Gutierrez S."/>
            <person name="Charrier B."/>
            <person name="Cladiere L."/>
            <person name="Cock J.M."/>
            <person name="Coelho S.M."/>
            <person name="Colleoni C."/>
            <person name="Czjzek M."/>
            <person name="Da Silva C."/>
            <person name="Delage L."/>
            <person name="Denoeud F."/>
            <person name="Deschamps P."/>
            <person name="Dittami S.M."/>
            <person name="Gabaldon T."/>
            <person name="Gachon C.M."/>
            <person name="Groisillier A."/>
            <person name="Herve C."/>
            <person name="Jabbari K."/>
            <person name="Katinka M."/>
            <person name="Kloareg B."/>
            <person name="Kowalczyk N."/>
            <person name="Labadie K."/>
            <person name="Leblanc C."/>
            <person name="Lopez P.J."/>
            <person name="McLachlan D.H."/>
            <person name="Meslet-Cladiere L."/>
            <person name="Moustafa A."/>
            <person name="Nehr Z."/>
            <person name="Nyvall Collen P."/>
            <person name="Panaud O."/>
            <person name="Partensky F."/>
            <person name="Poulain J."/>
            <person name="Rensing S.A."/>
            <person name="Rousvoal S."/>
            <person name="Samson G."/>
            <person name="Symeonidi A."/>
            <person name="Weissenbach J."/>
            <person name="Zambounis A."/>
            <person name="Wincker P."/>
            <person name="Boyen C."/>
        </authorList>
    </citation>
    <scope>NUCLEOTIDE SEQUENCE [LARGE SCALE GENOMIC DNA]</scope>
    <source>
        <strain evidence="4">cv. Stackhouse</strain>
    </source>
</reference>
<proteinExistence type="inferred from homology"/>
<dbReference type="OrthoDB" id="496703at2759"/>
<sequence length="324" mass="36866">MAFVVAPLLGRSAPRQRLSPCARRPSVAALDRPVRMSAAAAAAAAHGEPLVLSSERAGALPWTESIAKDDFKLLFMPFVMHQLGEMRSKLEGVEDLPFEESLSYQQSEKRPARIESWQWKTKEFRKIRATYIDAGVNAQVFNSVWYPNTEYEHPLLGIDFLSFGKKKVLCVLDFQPLSQDEHYLKKYCEPVAPIKLKYEGLAGSMSARFYDEAQFFSKQLVFAKFDNAEPVMTQLFPAFQEYLTAYITMMKNATPDTSPESMARVAQLQKDYDQYSAERDPAVGLFSTYWGKEWAEKFTHEFLFSDAVPVAKEEKEDKKQSNSS</sequence>
<dbReference type="Pfam" id="PF05996">
    <property type="entry name" value="Fe_bilin_red"/>
    <property type="match status" value="1"/>
</dbReference>
<dbReference type="Gene3D" id="3.40.1500.20">
    <property type="match status" value="1"/>
</dbReference>
<evidence type="ECO:0000256" key="2">
    <source>
        <dbReference type="ARBA" id="ARBA00023002"/>
    </source>
</evidence>
<protein>
    <recommendedName>
        <fullName evidence="5">15,16-dihydrobiliverdin:ferredoxin oxidoreductase</fullName>
    </recommendedName>
</protein>
<dbReference type="OMA" id="CASSKEY"/>
<dbReference type="GO" id="GO:0010024">
    <property type="term" value="P:phytochromobilin biosynthetic process"/>
    <property type="evidence" value="ECO:0007669"/>
    <property type="project" value="InterPro"/>
</dbReference>
<dbReference type="PANTHER" id="PTHR34557:SF1">
    <property type="entry name" value="PHYTOCHROMOBILIN:FERREDOXIN OXIDOREDUCTASE, CHLOROPLASTIC"/>
    <property type="match status" value="1"/>
</dbReference>
<evidence type="ECO:0000313" key="4">
    <source>
        <dbReference type="Proteomes" id="UP000012073"/>
    </source>
</evidence>
<dbReference type="GO" id="GO:0016636">
    <property type="term" value="F:oxidoreductase activity, acting on the CH-CH group of donors, iron-sulfur protein as acceptor"/>
    <property type="evidence" value="ECO:0007669"/>
    <property type="project" value="InterPro"/>
</dbReference>
<dbReference type="EMBL" id="HG002379">
    <property type="protein sequence ID" value="CDF41423.1"/>
    <property type="molecule type" value="Genomic_DNA"/>
</dbReference>
<dbReference type="InterPro" id="IPR009249">
    <property type="entry name" value="Ferredoxin-dep_bilin_Rdtase"/>
</dbReference>
<evidence type="ECO:0008006" key="5">
    <source>
        <dbReference type="Google" id="ProtNLM"/>
    </source>
</evidence>
<comment type="similarity">
    <text evidence="1">Belongs to the HY2 family.</text>
</comment>
<dbReference type="PANTHER" id="PTHR34557">
    <property type="entry name" value="PHYTOCHROMOBILIN:FERREDOXIN OXIDOREDUCTASE, CHLOROPLASTIC"/>
    <property type="match status" value="1"/>
</dbReference>
<organism evidence="3 4">
    <name type="scientific">Chondrus crispus</name>
    <name type="common">Carrageen Irish moss</name>
    <name type="synonym">Polymorpha crispa</name>
    <dbReference type="NCBI Taxonomy" id="2769"/>
    <lineage>
        <taxon>Eukaryota</taxon>
        <taxon>Rhodophyta</taxon>
        <taxon>Florideophyceae</taxon>
        <taxon>Rhodymeniophycidae</taxon>
        <taxon>Gigartinales</taxon>
        <taxon>Gigartinaceae</taxon>
        <taxon>Chondrus</taxon>
    </lineage>
</organism>
<dbReference type="GO" id="GO:0050897">
    <property type="term" value="F:cobalt ion binding"/>
    <property type="evidence" value="ECO:0007669"/>
    <property type="project" value="InterPro"/>
</dbReference>
<evidence type="ECO:0000256" key="1">
    <source>
        <dbReference type="ARBA" id="ARBA00006908"/>
    </source>
</evidence>
<accession>R7QUU0</accession>
<dbReference type="KEGG" id="ccp:CHC_T00008004001"/>
<dbReference type="Gramene" id="CDF41423">
    <property type="protein sequence ID" value="CDF41423"/>
    <property type="gene ID" value="CHC_T00008004001"/>
</dbReference>
<dbReference type="NCBIfam" id="NF009720">
    <property type="entry name" value="PRK13247.1"/>
    <property type="match status" value="1"/>
</dbReference>